<comment type="caution">
    <text evidence="3">The sequence shown here is derived from an EMBL/GenBank/DDBJ whole genome shotgun (WGS) entry which is preliminary data.</text>
</comment>
<name>A0AA38FWQ9_TAXCH</name>
<dbReference type="PROSITE" id="PS50879">
    <property type="entry name" value="RNASE_H_1"/>
    <property type="match status" value="1"/>
</dbReference>
<dbReference type="InterPro" id="IPR002156">
    <property type="entry name" value="RNaseH_domain"/>
</dbReference>
<reference evidence="3 4" key="1">
    <citation type="journal article" date="2021" name="Nat. Plants">
        <title>The Taxus genome provides insights into paclitaxel biosynthesis.</title>
        <authorList>
            <person name="Xiong X."/>
            <person name="Gou J."/>
            <person name="Liao Q."/>
            <person name="Li Y."/>
            <person name="Zhou Q."/>
            <person name="Bi G."/>
            <person name="Li C."/>
            <person name="Du R."/>
            <person name="Wang X."/>
            <person name="Sun T."/>
            <person name="Guo L."/>
            <person name="Liang H."/>
            <person name="Lu P."/>
            <person name="Wu Y."/>
            <person name="Zhang Z."/>
            <person name="Ro D.K."/>
            <person name="Shang Y."/>
            <person name="Huang S."/>
            <person name="Yan J."/>
        </authorList>
    </citation>
    <scope>NUCLEOTIDE SEQUENCE [LARGE SCALE GENOMIC DNA]</scope>
    <source>
        <strain evidence="3">Ta-2019</strain>
    </source>
</reference>
<feature type="domain" description="RNase H type-1" evidence="2">
    <location>
        <begin position="240"/>
        <end position="315"/>
    </location>
</feature>
<dbReference type="PANTHER" id="PTHR47723:SF22">
    <property type="entry name" value="RNASE H TYPE-1 DOMAIN-CONTAINING PROTEIN"/>
    <property type="match status" value="1"/>
</dbReference>
<dbReference type="EMBL" id="JAHRHJ020000006">
    <property type="protein sequence ID" value="KAH9311693.1"/>
    <property type="molecule type" value="Genomic_DNA"/>
</dbReference>
<dbReference type="InterPro" id="IPR053151">
    <property type="entry name" value="RNase_H-like"/>
</dbReference>
<accession>A0AA38FWQ9</accession>
<dbReference type="PANTHER" id="PTHR47723">
    <property type="entry name" value="OS05G0353850 PROTEIN"/>
    <property type="match status" value="1"/>
</dbReference>
<keyword evidence="4" id="KW-1185">Reference proteome</keyword>
<feature type="compositionally biased region" description="Basic and acidic residues" evidence="1">
    <location>
        <begin position="8"/>
        <end position="23"/>
    </location>
</feature>
<feature type="region of interest" description="Disordered" evidence="1">
    <location>
        <begin position="1"/>
        <end position="36"/>
    </location>
</feature>
<dbReference type="Pfam" id="PF13456">
    <property type="entry name" value="RVT_3"/>
    <property type="match status" value="1"/>
</dbReference>
<evidence type="ECO:0000256" key="1">
    <source>
        <dbReference type="SAM" id="MobiDB-lite"/>
    </source>
</evidence>
<proteinExistence type="predicted"/>
<dbReference type="InterPro" id="IPR036397">
    <property type="entry name" value="RNaseH_sf"/>
</dbReference>
<dbReference type="InterPro" id="IPR012337">
    <property type="entry name" value="RNaseH-like_sf"/>
</dbReference>
<gene>
    <name evidence="3" type="ORF">KI387_026728</name>
</gene>
<dbReference type="GO" id="GO:0003676">
    <property type="term" value="F:nucleic acid binding"/>
    <property type="evidence" value="ECO:0007669"/>
    <property type="project" value="InterPro"/>
</dbReference>
<dbReference type="Gene3D" id="3.30.420.10">
    <property type="entry name" value="Ribonuclease H-like superfamily/Ribonuclease H"/>
    <property type="match status" value="1"/>
</dbReference>
<sequence length="315" mass="35195">MEPSLPRTFEKGEPSKDPSRMSFRDAIQGPRDNFLSSNPAVRRLVRLVKEDPRKTPTGCMQAIDGTPVIKIATSYVEANIQELENHALIIHFPGFKPSLPTFKEWARKTWNIPDTRTNMKEQETQVLETQDVIPPKKGLENPLPQLVSNALVVHSEHLGELKSYQRKHKVSEEHRKKEMGNGQNHGVPLLPSSVEIPPYAEPFSERDPIGFQQEKHKKVKTKSCTRLPVPFVKRKWQSPLFDFVKLNTDGAARGNPGPTSIGGIAHDSLGTLLFFFGSSIGALTNNVAEILAIQKTLLEATKLGCLRIIVESDSK</sequence>
<dbReference type="GO" id="GO:0004523">
    <property type="term" value="F:RNA-DNA hybrid ribonuclease activity"/>
    <property type="evidence" value="ECO:0007669"/>
    <property type="project" value="InterPro"/>
</dbReference>
<dbReference type="InterPro" id="IPR044730">
    <property type="entry name" value="RNase_H-like_dom_plant"/>
</dbReference>
<evidence type="ECO:0000313" key="4">
    <source>
        <dbReference type="Proteomes" id="UP000824469"/>
    </source>
</evidence>
<protein>
    <recommendedName>
        <fullName evidence="2">RNase H type-1 domain-containing protein</fullName>
    </recommendedName>
</protein>
<dbReference type="SUPFAM" id="SSF53098">
    <property type="entry name" value="Ribonuclease H-like"/>
    <property type="match status" value="1"/>
</dbReference>
<feature type="non-terminal residue" evidence="3">
    <location>
        <position position="315"/>
    </location>
</feature>
<evidence type="ECO:0000259" key="2">
    <source>
        <dbReference type="PROSITE" id="PS50879"/>
    </source>
</evidence>
<dbReference type="AlphaFoldDB" id="A0AA38FWQ9"/>
<organism evidence="3 4">
    <name type="scientific">Taxus chinensis</name>
    <name type="common">Chinese yew</name>
    <name type="synonym">Taxus wallichiana var. chinensis</name>
    <dbReference type="NCBI Taxonomy" id="29808"/>
    <lineage>
        <taxon>Eukaryota</taxon>
        <taxon>Viridiplantae</taxon>
        <taxon>Streptophyta</taxon>
        <taxon>Embryophyta</taxon>
        <taxon>Tracheophyta</taxon>
        <taxon>Spermatophyta</taxon>
        <taxon>Pinopsida</taxon>
        <taxon>Pinidae</taxon>
        <taxon>Conifers II</taxon>
        <taxon>Cupressales</taxon>
        <taxon>Taxaceae</taxon>
        <taxon>Taxus</taxon>
    </lineage>
</organism>
<dbReference type="Proteomes" id="UP000824469">
    <property type="component" value="Unassembled WGS sequence"/>
</dbReference>
<evidence type="ECO:0000313" key="3">
    <source>
        <dbReference type="EMBL" id="KAH9311693.1"/>
    </source>
</evidence>
<dbReference type="CDD" id="cd06222">
    <property type="entry name" value="RNase_H_like"/>
    <property type="match status" value="1"/>
</dbReference>